<name>A0ACD3RJ28_LARCR</name>
<gene>
    <name evidence="1" type="ORF">E3U43_003470</name>
</gene>
<keyword evidence="2" id="KW-1185">Reference proteome</keyword>
<accession>A0ACD3RJ28</accession>
<protein>
    <submittedName>
        <fullName evidence="1">Uncharacterized protein</fullName>
    </submittedName>
</protein>
<evidence type="ECO:0000313" key="1">
    <source>
        <dbReference type="EMBL" id="TMS19149.1"/>
    </source>
</evidence>
<comment type="caution">
    <text evidence="1">The sequence shown here is derived from an EMBL/GenBank/DDBJ whole genome shotgun (WGS) entry which is preliminary data.</text>
</comment>
<proteinExistence type="predicted"/>
<sequence>MKAAGATGPFDLQSNLLMLSFYHDAMIIEKNRVGITAWASAVHHQLLRRKQTLTARRSLLHKPTPNIIFIYLIKMHSVTVDSGGSPKKRTLSRGLSEDESLRSIIKEVETPSRRLTRSDSRAGTLKKRSDSQQSDQDLFMGLPEMLELQASYDEVVQELRGLEVEREALLFQVDVLQDTLEGVEELLAEAQREAGQSSSELEREREAKRKLESMVSSLMQEVERLKEERNNQPSAPANTHGSVAEEARQGHKDSSLCEGRASEKLGQGGEAEEEESVLTKLKKMVSKPLSHLPSLALDNPISEDGVLRRPYENGVEDGRDPSPDRNDSDSISAYEDASAETPEQDRMFPGEEELPHDSENKEKSSTNNCQVNESNAPNPDGCVVS</sequence>
<organism evidence="1 2">
    <name type="scientific">Larimichthys crocea</name>
    <name type="common">Large yellow croaker</name>
    <name type="synonym">Pseudosciaena crocea</name>
    <dbReference type="NCBI Taxonomy" id="215358"/>
    <lineage>
        <taxon>Eukaryota</taxon>
        <taxon>Metazoa</taxon>
        <taxon>Chordata</taxon>
        <taxon>Craniata</taxon>
        <taxon>Vertebrata</taxon>
        <taxon>Euteleostomi</taxon>
        <taxon>Actinopterygii</taxon>
        <taxon>Neopterygii</taxon>
        <taxon>Teleostei</taxon>
        <taxon>Neoteleostei</taxon>
        <taxon>Acanthomorphata</taxon>
        <taxon>Eupercaria</taxon>
        <taxon>Sciaenidae</taxon>
        <taxon>Larimichthys</taxon>
    </lineage>
</organism>
<dbReference type="Proteomes" id="UP000793456">
    <property type="component" value="Chromosome V"/>
</dbReference>
<evidence type="ECO:0000313" key="2">
    <source>
        <dbReference type="Proteomes" id="UP000793456"/>
    </source>
</evidence>
<reference evidence="1" key="1">
    <citation type="submission" date="2018-11" db="EMBL/GenBank/DDBJ databases">
        <title>The sequence and de novo assembly of Larimichthys crocea genome using PacBio and Hi-C technologies.</title>
        <authorList>
            <person name="Xu P."/>
            <person name="Chen B."/>
            <person name="Zhou Z."/>
            <person name="Ke Q."/>
            <person name="Wu Y."/>
            <person name="Bai H."/>
            <person name="Pu F."/>
        </authorList>
    </citation>
    <scope>NUCLEOTIDE SEQUENCE</scope>
    <source>
        <tissue evidence="1">Muscle</tissue>
    </source>
</reference>
<dbReference type="EMBL" id="CM011678">
    <property type="protein sequence ID" value="TMS19149.1"/>
    <property type="molecule type" value="Genomic_DNA"/>
</dbReference>